<gene>
    <name evidence="1" type="ordered locus">BLASA_1404</name>
</gene>
<reference evidence="2" key="2">
    <citation type="submission" date="2012-02" db="EMBL/GenBank/DDBJ databases">
        <title>Complete genome sequence of Blastococcus saxobsidens strain DD2.</title>
        <authorList>
            <person name="Genoscope."/>
        </authorList>
    </citation>
    <scope>NUCLEOTIDE SEQUENCE [LARGE SCALE GENOMIC DNA]</scope>
    <source>
        <strain evidence="2">DD2</strain>
    </source>
</reference>
<accession>H6RJN2</accession>
<dbReference type="RefSeq" id="WP_014375234.1">
    <property type="nucleotide sequence ID" value="NC_016943.1"/>
</dbReference>
<name>H6RJN2_BLASD</name>
<dbReference type="KEGG" id="bsd:BLASA_1404"/>
<evidence type="ECO:0008006" key="3">
    <source>
        <dbReference type="Google" id="ProtNLM"/>
    </source>
</evidence>
<dbReference type="AlphaFoldDB" id="H6RJN2"/>
<reference evidence="1 2" key="1">
    <citation type="journal article" date="2012" name="J. Bacteriol.">
        <title>Genome Sequence of Blastococcus saxobsidens DD2, a Stone-Inhabiting Bacterium.</title>
        <authorList>
            <person name="Chouaia B."/>
            <person name="Crotti E."/>
            <person name="Brusetti L."/>
            <person name="Daffonchio D."/>
            <person name="Essoussi I."/>
            <person name="Nouioui I."/>
            <person name="Sbissi I."/>
            <person name="Ghodhbane-Gtari F."/>
            <person name="Gtari M."/>
            <person name="Vacherie B."/>
            <person name="Barbe V."/>
            <person name="Medigue C."/>
            <person name="Gury J."/>
            <person name="Pujic P."/>
            <person name="Normand P."/>
        </authorList>
    </citation>
    <scope>NUCLEOTIDE SEQUENCE [LARGE SCALE GENOMIC DNA]</scope>
    <source>
        <strain evidence="1 2">DD2</strain>
    </source>
</reference>
<dbReference type="EMBL" id="FO117623">
    <property type="protein sequence ID" value="CCG02337.1"/>
    <property type="molecule type" value="Genomic_DNA"/>
</dbReference>
<evidence type="ECO:0000313" key="1">
    <source>
        <dbReference type="EMBL" id="CCG02337.1"/>
    </source>
</evidence>
<organism evidence="1 2">
    <name type="scientific">Blastococcus saxobsidens (strain DD2)</name>
    <dbReference type="NCBI Taxonomy" id="1146883"/>
    <lineage>
        <taxon>Bacteria</taxon>
        <taxon>Bacillati</taxon>
        <taxon>Actinomycetota</taxon>
        <taxon>Actinomycetes</taxon>
        <taxon>Geodermatophilales</taxon>
        <taxon>Geodermatophilaceae</taxon>
        <taxon>Blastococcus</taxon>
    </lineage>
</organism>
<dbReference type="STRING" id="1146883.BLASA_1404"/>
<sequence length="186" mass="20337">MTVDNLQLDRPPLGGSQGVRFSPVQHNVLDALADALVPPGGGFPAPSEVDVAGFVARYTTPTGQLPRWYPYLAEDDLKARLDALSAQADDPVATLTALEQDDPAFFTALRDVVYLGYYSRPAVTRAINANVPAAHDYRNTPQPYGYLDGLEEWDAELLSRVRGSFLATTEVKPLDRLPNYEDASEN</sequence>
<dbReference type="Proteomes" id="UP000007517">
    <property type="component" value="Chromosome"/>
</dbReference>
<dbReference type="eggNOG" id="ENOG5030WP1">
    <property type="taxonomic scope" value="Bacteria"/>
</dbReference>
<evidence type="ECO:0000313" key="2">
    <source>
        <dbReference type="Proteomes" id="UP000007517"/>
    </source>
</evidence>
<keyword evidence="2" id="KW-1185">Reference proteome</keyword>
<proteinExistence type="predicted"/>
<dbReference type="HOGENOM" id="CLU_1451816_0_0_11"/>
<protein>
    <recommendedName>
        <fullName evidence="3">Gluconate 2-dehydrogenase subunit 3 family protein</fullName>
    </recommendedName>
</protein>